<dbReference type="EMBL" id="MK527108">
    <property type="protein sequence ID" value="QGN66697.1"/>
    <property type="molecule type" value="Genomic_DNA"/>
</dbReference>
<protein>
    <submittedName>
        <fullName evidence="1">Uncharacterized protein</fullName>
    </submittedName>
</protein>
<name>A0A650AFC9_9PEZI</name>
<geneLocation type="mitochondrion" evidence="1"/>
<dbReference type="AlphaFoldDB" id="A0A650AFC9"/>
<organism evidence="1">
    <name type="scientific">Morchella importuna</name>
    <dbReference type="NCBI Taxonomy" id="1174673"/>
    <lineage>
        <taxon>Eukaryota</taxon>
        <taxon>Fungi</taxon>
        <taxon>Dikarya</taxon>
        <taxon>Ascomycota</taxon>
        <taxon>Pezizomycotina</taxon>
        <taxon>Pezizomycetes</taxon>
        <taxon>Pezizales</taxon>
        <taxon>Morchellaceae</taxon>
        <taxon>Morchella</taxon>
    </lineage>
</organism>
<reference evidence="1" key="1">
    <citation type="submission" date="2019-02" db="EMBL/GenBank/DDBJ databases">
        <title>The largest mitochondrial genome of Morchella importuna (272.2 kb) among fungi reservoir of numerous mitochondrial ORFs, repeatitive sequences and nuclear genome horizontal transfer.</title>
        <authorList>
            <person name="Liu W."/>
            <person name="Bian Y."/>
        </authorList>
    </citation>
    <scope>NUCLEOTIDE SEQUENCE</scope>
</reference>
<dbReference type="RefSeq" id="YP_009722295.1">
    <property type="nucleotide sequence ID" value="NC_045397.1"/>
</dbReference>
<accession>A0A650AFC9</accession>
<proteinExistence type="predicted"/>
<evidence type="ECO:0000313" key="1">
    <source>
        <dbReference type="EMBL" id="QGN66697.1"/>
    </source>
</evidence>
<gene>
    <name evidence="1" type="primary">orf109</name>
</gene>
<sequence length="109" mass="11549">MVMMGGGGLNKIVNIKASMNRGLSGFSNVLTEARGARSAPLARGPVGAPRFPYVTPVEIPVVEYTENPDPHWLVGFVNGEGRLRGCEGGDKFLQALVCMQGFSCLPPTS</sequence>
<keyword evidence="1" id="KW-0496">Mitochondrion</keyword>
<dbReference type="GeneID" id="42906020"/>